<feature type="transmembrane region" description="Helical" evidence="8">
    <location>
        <begin position="89"/>
        <end position="109"/>
    </location>
</feature>
<evidence type="ECO:0000256" key="7">
    <source>
        <dbReference type="SAM" id="Coils"/>
    </source>
</evidence>
<gene>
    <name evidence="10" type="ORF">OHM77_06865</name>
</gene>
<evidence type="ECO:0000256" key="4">
    <source>
        <dbReference type="ARBA" id="ARBA00022989"/>
    </source>
</evidence>
<dbReference type="GO" id="GO:0004016">
    <property type="term" value="F:adenylate cyclase activity"/>
    <property type="evidence" value="ECO:0007669"/>
    <property type="project" value="UniProtKB-ARBA"/>
</dbReference>
<keyword evidence="7" id="KW-0175">Coiled coil</keyword>
<evidence type="ECO:0000256" key="3">
    <source>
        <dbReference type="ARBA" id="ARBA00022741"/>
    </source>
</evidence>
<dbReference type="GO" id="GO:0016020">
    <property type="term" value="C:membrane"/>
    <property type="evidence" value="ECO:0007669"/>
    <property type="project" value="UniProtKB-SubCell"/>
</dbReference>
<dbReference type="PANTHER" id="PTHR11920">
    <property type="entry name" value="GUANYLYL CYCLASE"/>
    <property type="match status" value="1"/>
</dbReference>
<dbReference type="KEGG" id="npv:OHM77_06865"/>
<evidence type="ECO:0000256" key="8">
    <source>
        <dbReference type="SAM" id="Phobius"/>
    </source>
</evidence>
<dbReference type="PROSITE" id="PS50125">
    <property type="entry name" value="GUANYLATE_CYCLASE_2"/>
    <property type="match status" value="1"/>
</dbReference>
<organism evidence="10">
    <name type="scientific">Candidatus Nitricoxidivorans perseverans</name>
    <dbReference type="NCBI Taxonomy" id="2975601"/>
    <lineage>
        <taxon>Bacteria</taxon>
        <taxon>Pseudomonadati</taxon>
        <taxon>Pseudomonadota</taxon>
        <taxon>Betaproteobacteria</taxon>
        <taxon>Nitrosomonadales</taxon>
        <taxon>Sterolibacteriaceae</taxon>
        <taxon>Candidatus Nitricoxidivorans</taxon>
    </lineage>
</organism>
<name>A0AA49FMR7_9PROT</name>
<dbReference type="SMART" id="SM00044">
    <property type="entry name" value="CYCc"/>
    <property type="match status" value="1"/>
</dbReference>
<keyword evidence="5 8" id="KW-0472">Membrane</keyword>
<feature type="transmembrane region" description="Helical" evidence="8">
    <location>
        <begin position="142"/>
        <end position="160"/>
    </location>
</feature>
<sequence length="431" mass="47719">MESSPAPSTPSGFLERLRNAGIEPGDSEDQRLNKSLLVFATGLVSVASMLWLVIYWTLGPQLSATAPFVFQLLLAGNMLFYIQTRNFDFFRVTQLALFLFVPFAVQWSIGNFITASGVILWGLLAPVGAILFFGVRESVAWFFAWAFLTALSGFFDFFLAAETVKLSSGMPVRTSVVFFALNFIAVATIIYMLLRFSIQEKQKMQIRLEEAHKLLQAEQKRSEKLLLNILPGPVAERLKNSEQTIADGFADVTVMFADIVNFTQVAANMSPSQVFSMLNRIFSAFDELAERHGIEKIKTIGDAYMGAGGLNDGIAEYTAAIADLAIAMRDLLHRDFAVNASHLEMRIGIGTGPIVAGVVGKKKFIYDLWGDTVNIASRITAEGVPGMIQCDPVTYRRLCDRFEFHEPQTIYLKGKGNMVVYRLIGRKPASA</sequence>
<keyword evidence="4 8" id="KW-1133">Transmembrane helix</keyword>
<dbReference type="EMBL" id="CP107246">
    <property type="protein sequence ID" value="WIM06982.1"/>
    <property type="molecule type" value="Genomic_DNA"/>
</dbReference>
<dbReference type="InterPro" id="IPR050401">
    <property type="entry name" value="Cyclic_nucleotide_synthase"/>
</dbReference>
<dbReference type="InterPro" id="IPR001054">
    <property type="entry name" value="A/G_cyclase"/>
</dbReference>
<dbReference type="Proteomes" id="UP001234916">
    <property type="component" value="Chromosome"/>
</dbReference>
<feature type="transmembrane region" description="Helical" evidence="8">
    <location>
        <begin position="36"/>
        <end position="58"/>
    </location>
</feature>
<dbReference type="AlphaFoldDB" id="A0AA49FMR7"/>
<dbReference type="Gene3D" id="6.10.250.780">
    <property type="match status" value="1"/>
</dbReference>
<dbReference type="GO" id="GO:0000166">
    <property type="term" value="F:nucleotide binding"/>
    <property type="evidence" value="ECO:0007669"/>
    <property type="project" value="UniProtKB-KW"/>
</dbReference>
<evidence type="ECO:0000313" key="10">
    <source>
        <dbReference type="EMBL" id="WIM06982.1"/>
    </source>
</evidence>
<accession>A0AA49FMR7</accession>
<dbReference type="InterPro" id="IPR029787">
    <property type="entry name" value="Nucleotide_cyclase"/>
</dbReference>
<feature type="domain" description="Guanylate cyclase" evidence="9">
    <location>
        <begin position="253"/>
        <end position="380"/>
    </location>
</feature>
<keyword evidence="6" id="KW-0456">Lyase</keyword>
<dbReference type="Gene3D" id="3.30.70.1230">
    <property type="entry name" value="Nucleotide cyclase"/>
    <property type="match status" value="1"/>
</dbReference>
<dbReference type="GO" id="GO:0009190">
    <property type="term" value="P:cyclic nucleotide biosynthetic process"/>
    <property type="evidence" value="ECO:0007669"/>
    <property type="project" value="InterPro"/>
</dbReference>
<keyword evidence="2 8" id="KW-0812">Transmembrane</keyword>
<dbReference type="GO" id="GO:0035556">
    <property type="term" value="P:intracellular signal transduction"/>
    <property type="evidence" value="ECO:0007669"/>
    <property type="project" value="InterPro"/>
</dbReference>
<feature type="transmembrane region" description="Helical" evidence="8">
    <location>
        <begin position="115"/>
        <end position="135"/>
    </location>
</feature>
<dbReference type="SUPFAM" id="SSF55073">
    <property type="entry name" value="Nucleotide cyclase"/>
    <property type="match status" value="1"/>
</dbReference>
<dbReference type="Pfam" id="PF00211">
    <property type="entry name" value="Guanylate_cyc"/>
    <property type="match status" value="1"/>
</dbReference>
<evidence type="ECO:0000256" key="2">
    <source>
        <dbReference type="ARBA" id="ARBA00022692"/>
    </source>
</evidence>
<keyword evidence="3" id="KW-0547">Nucleotide-binding</keyword>
<dbReference type="CDD" id="cd07302">
    <property type="entry name" value="CHD"/>
    <property type="match status" value="1"/>
</dbReference>
<proteinExistence type="predicted"/>
<reference evidence="10" key="1">
    <citation type="journal article" date="2023" name="Nat. Microbiol.">
        <title>Enrichment and characterization of a nitric oxide-reducing microbial community in a continuous bioreactor.</title>
        <authorList>
            <person name="Garrido-Amador P."/>
            <person name="Stortenbeker N."/>
            <person name="Wessels H.J.C.T."/>
            <person name="Speth D.R."/>
            <person name="Garcia-Heredia I."/>
            <person name="Kartal B."/>
        </authorList>
    </citation>
    <scope>NUCLEOTIDE SEQUENCE</scope>
    <source>
        <strain evidence="10">MAG1</strain>
    </source>
</reference>
<evidence type="ECO:0000259" key="9">
    <source>
        <dbReference type="PROSITE" id="PS50125"/>
    </source>
</evidence>
<feature type="coiled-coil region" evidence="7">
    <location>
        <begin position="198"/>
        <end position="228"/>
    </location>
</feature>
<comment type="subcellular location">
    <subcellularLocation>
        <location evidence="1">Membrane</location>
    </subcellularLocation>
</comment>
<evidence type="ECO:0000256" key="5">
    <source>
        <dbReference type="ARBA" id="ARBA00023136"/>
    </source>
</evidence>
<dbReference type="PANTHER" id="PTHR11920:SF335">
    <property type="entry name" value="GUANYLATE CYCLASE"/>
    <property type="match status" value="1"/>
</dbReference>
<evidence type="ECO:0000256" key="1">
    <source>
        <dbReference type="ARBA" id="ARBA00004370"/>
    </source>
</evidence>
<feature type="transmembrane region" description="Helical" evidence="8">
    <location>
        <begin position="64"/>
        <end position="82"/>
    </location>
</feature>
<evidence type="ECO:0000256" key="6">
    <source>
        <dbReference type="ARBA" id="ARBA00023239"/>
    </source>
</evidence>
<protein>
    <submittedName>
        <fullName evidence="10">Adenylate/guanylate cyclase domain-containing protein</fullName>
    </submittedName>
</protein>
<feature type="transmembrane region" description="Helical" evidence="8">
    <location>
        <begin position="172"/>
        <end position="194"/>
    </location>
</feature>